<protein>
    <recommendedName>
        <fullName evidence="2">Universal stress protein</fullName>
    </recommendedName>
</protein>
<dbReference type="PANTHER" id="PTHR46268:SF6">
    <property type="entry name" value="UNIVERSAL STRESS PROTEIN UP12"/>
    <property type="match status" value="1"/>
</dbReference>
<comment type="similarity">
    <text evidence="1 2">Belongs to the universal stress protein A family.</text>
</comment>
<dbReference type="Gene3D" id="3.40.50.620">
    <property type="entry name" value="HUPs"/>
    <property type="match status" value="1"/>
</dbReference>
<accession>A0ABV8X3R6</accession>
<dbReference type="Proteomes" id="UP001595817">
    <property type="component" value="Unassembled WGS sequence"/>
</dbReference>
<dbReference type="EMBL" id="JBHSEC010000005">
    <property type="protein sequence ID" value="MFC4409674.1"/>
    <property type="molecule type" value="Genomic_DNA"/>
</dbReference>
<dbReference type="PIRSF" id="PIRSF006276">
    <property type="entry name" value="UspA"/>
    <property type="match status" value="1"/>
</dbReference>
<dbReference type="InterPro" id="IPR014729">
    <property type="entry name" value="Rossmann-like_a/b/a_fold"/>
</dbReference>
<dbReference type="Pfam" id="PF00582">
    <property type="entry name" value="Usp"/>
    <property type="match status" value="1"/>
</dbReference>
<dbReference type="SUPFAM" id="SSF52402">
    <property type="entry name" value="Adenine nucleotide alpha hydrolases-like"/>
    <property type="match status" value="1"/>
</dbReference>
<evidence type="ECO:0000256" key="1">
    <source>
        <dbReference type="ARBA" id="ARBA00008791"/>
    </source>
</evidence>
<dbReference type="InterPro" id="IPR006015">
    <property type="entry name" value="Universal_stress_UspA"/>
</dbReference>
<gene>
    <name evidence="4" type="ORF">ACFOZY_04400</name>
</gene>
<comment type="caution">
    <text evidence="4">The sequence shown here is derived from an EMBL/GenBank/DDBJ whole genome shotgun (WGS) entry which is preliminary data.</text>
</comment>
<proteinExistence type="inferred from homology"/>
<sequence>MDNHYYSIVVAVDGSIESEYAFRKALDIVKRNKDSWLSIVHIIDTRAAAVYDRMVLENAQKDTEELLNKYKNEAVSAGVEQVKTVVEFGSPRSMITKDLNLNADLIVCGAHGRNAVERYFIGSVSESIVRSAKCDVLVVRTPESLK</sequence>
<evidence type="ECO:0000313" key="5">
    <source>
        <dbReference type="Proteomes" id="UP001595817"/>
    </source>
</evidence>
<keyword evidence="5" id="KW-1185">Reference proteome</keyword>
<feature type="domain" description="UspA" evidence="3">
    <location>
        <begin position="6"/>
        <end position="140"/>
    </location>
</feature>
<evidence type="ECO:0000259" key="3">
    <source>
        <dbReference type="Pfam" id="PF00582"/>
    </source>
</evidence>
<name>A0ABV8X3R6_9LACT</name>
<evidence type="ECO:0000313" key="4">
    <source>
        <dbReference type="EMBL" id="MFC4409674.1"/>
    </source>
</evidence>
<dbReference type="InterPro" id="IPR006016">
    <property type="entry name" value="UspA"/>
</dbReference>
<keyword evidence="2" id="KW-0963">Cytoplasm</keyword>
<dbReference type="CDD" id="cd00293">
    <property type="entry name" value="USP-like"/>
    <property type="match status" value="1"/>
</dbReference>
<dbReference type="PRINTS" id="PR01438">
    <property type="entry name" value="UNVRSLSTRESS"/>
</dbReference>
<dbReference type="PANTHER" id="PTHR46268">
    <property type="entry name" value="STRESS RESPONSE PROTEIN NHAX"/>
    <property type="match status" value="1"/>
</dbReference>
<evidence type="ECO:0000256" key="2">
    <source>
        <dbReference type="PIRNR" id="PIRNR006276"/>
    </source>
</evidence>
<organism evidence="4 5">
    <name type="scientific">Chungangia koreensis</name>
    <dbReference type="NCBI Taxonomy" id="752657"/>
    <lineage>
        <taxon>Bacteria</taxon>
        <taxon>Bacillati</taxon>
        <taxon>Bacillota</taxon>
        <taxon>Bacilli</taxon>
        <taxon>Lactobacillales</taxon>
        <taxon>Chungangia</taxon>
    </lineage>
</organism>
<comment type="subcellular location">
    <subcellularLocation>
        <location evidence="2">Cytoplasm</location>
    </subcellularLocation>
</comment>
<reference evidence="5" key="1">
    <citation type="journal article" date="2019" name="Int. J. Syst. Evol. Microbiol.">
        <title>The Global Catalogue of Microorganisms (GCM) 10K type strain sequencing project: providing services to taxonomists for standard genome sequencing and annotation.</title>
        <authorList>
            <consortium name="The Broad Institute Genomics Platform"/>
            <consortium name="The Broad Institute Genome Sequencing Center for Infectious Disease"/>
            <person name="Wu L."/>
            <person name="Ma J."/>
        </authorList>
    </citation>
    <scope>NUCLEOTIDE SEQUENCE [LARGE SCALE GENOMIC DNA]</scope>
    <source>
        <strain evidence="5">CCUG 59778</strain>
    </source>
</reference>
<dbReference type="RefSeq" id="WP_378152688.1">
    <property type="nucleotide sequence ID" value="NZ_JBHSEC010000005.1"/>
</dbReference>